<keyword evidence="2" id="KW-0805">Transcription regulation</keyword>
<dbReference type="AlphaFoldDB" id="A0A7J8WRX4"/>
<feature type="region of interest" description="Disordered" evidence="6">
    <location>
        <begin position="281"/>
        <end position="300"/>
    </location>
</feature>
<comment type="subcellular location">
    <subcellularLocation>
        <location evidence="1">Nucleus</location>
    </subcellularLocation>
</comment>
<evidence type="ECO:0000256" key="2">
    <source>
        <dbReference type="ARBA" id="ARBA00023015"/>
    </source>
</evidence>
<dbReference type="CDD" id="cd10017">
    <property type="entry name" value="B3_DNA"/>
    <property type="match status" value="3"/>
</dbReference>
<evidence type="ECO:0000256" key="6">
    <source>
        <dbReference type="SAM" id="MobiDB-lite"/>
    </source>
</evidence>
<evidence type="ECO:0000259" key="7">
    <source>
        <dbReference type="PROSITE" id="PS50863"/>
    </source>
</evidence>
<dbReference type="InterPro" id="IPR015300">
    <property type="entry name" value="DNA-bd_pseudobarrel_sf"/>
</dbReference>
<dbReference type="PANTHER" id="PTHR31920">
    <property type="entry name" value="B3 DOMAIN-CONTAINING"/>
    <property type="match status" value="1"/>
</dbReference>
<dbReference type="InterPro" id="IPR050655">
    <property type="entry name" value="Plant_B3_domain"/>
</dbReference>
<keyword evidence="5" id="KW-0539">Nucleus</keyword>
<dbReference type="EMBL" id="JABFAA010000003">
    <property type="protein sequence ID" value="MBA0677693.1"/>
    <property type="molecule type" value="Genomic_DNA"/>
</dbReference>
<keyword evidence="3" id="KW-0238">DNA-binding</keyword>
<reference evidence="8 9" key="1">
    <citation type="journal article" date="2019" name="Genome Biol. Evol.">
        <title>Insights into the evolution of the New World diploid cottons (Gossypium, subgenus Houzingenia) based on genome sequencing.</title>
        <authorList>
            <person name="Grover C.E."/>
            <person name="Arick M.A. 2nd"/>
            <person name="Thrash A."/>
            <person name="Conover J.L."/>
            <person name="Sanders W.S."/>
            <person name="Peterson D.G."/>
            <person name="Frelichowski J.E."/>
            <person name="Scheffler J.A."/>
            <person name="Scheffler B.E."/>
            <person name="Wendel J.F."/>
        </authorList>
    </citation>
    <scope>NUCLEOTIDE SEQUENCE [LARGE SCALE GENOMIC DNA]</scope>
    <source>
        <strain evidence="8">185</strain>
        <tissue evidence="8">Leaf</tissue>
    </source>
</reference>
<sequence>MRESKEANEKSEAVNAKLLNMTRKPKRSPSFFKVLVGDFVTKLKIPPAFLKYVLKGKVPTMFSLYSDSGNSWRVRVEVQQGSYFFNSGWSKFVKYHGLEIGDFLVFFLVDSSTFDVFIYNRTACAKNIILAAKKPKGRPPGGNRQIEQTPSQKCTSASKKPRAVSRARNVSQEVEFIKEETPKHVSFVLVVKKYLKYYVFIPRYFAKETGLGKESITMIKGPRGGMWPMNTTESGRQVRLGGGWSQFLHENDIVVGDTLLFQHIPNASNLVHVQILNKAGYRNHGRGGRRRQQNKQANASEKNTIIAIKQKRGPPCGQIEEPNSKITKGLSIGGERDITRKDEFESELTPKKASFVVVLKQYQKFYIPVPTSVAKEMGLTKEPSTVIKDSKGRKWRLNILVYARSVHLGAGWSKFMEENKLEVGDTLLFQHIPNTEFSNHYSLELGHLLVFRYDGNSNFHVIIFDRTASEIQYPYTSNNQRQSNEIPKQNINESKTECNGKSGFLAQQVSHNGCPAVKGDKRTNHPLIQRMKGREKVKALQKAINTFKSKNPFFLVLRFVFQFGKAWIVTFKHNQTGEKQISVLRAGWGTFVRDNNIQAGDPFASTDVFRPVKREALSYASYSCSESSTAVGKMHTSPFK</sequence>
<feature type="domain" description="TF-B3" evidence="7">
    <location>
        <begin position="555"/>
        <end position="625"/>
    </location>
</feature>
<feature type="non-terminal residue" evidence="8">
    <location>
        <position position="1"/>
    </location>
</feature>
<keyword evidence="9" id="KW-1185">Reference proteome</keyword>
<feature type="compositionally biased region" description="Basic residues" evidence="6">
    <location>
        <begin position="281"/>
        <end position="293"/>
    </location>
</feature>
<feature type="domain" description="TF-B3" evidence="7">
    <location>
        <begin position="352"/>
        <end position="467"/>
    </location>
</feature>
<protein>
    <recommendedName>
        <fullName evidence="7">TF-B3 domain-containing protein</fullName>
    </recommendedName>
</protein>
<feature type="region of interest" description="Disordered" evidence="6">
    <location>
        <begin position="135"/>
        <end position="162"/>
    </location>
</feature>
<accession>A0A7J8WRX4</accession>
<evidence type="ECO:0000256" key="5">
    <source>
        <dbReference type="ARBA" id="ARBA00023242"/>
    </source>
</evidence>
<dbReference type="InterPro" id="IPR003340">
    <property type="entry name" value="B3_DNA-bd"/>
</dbReference>
<feature type="domain" description="TF-B3" evidence="7">
    <location>
        <begin position="28"/>
        <end position="122"/>
    </location>
</feature>
<evidence type="ECO:0000313" key="8">
    <source>
        <dbReference type="EMBL" id="MBA0677693.1"/>
    </source>
</evidence>
<dbReference type="Gene3D" id="2.40.330.10">
    <property type="entry name" value="DNA-binding pseudobarrel domain"/>
    <property type="match status" value="4"/>
</dbReference>
<keyword evidence="4" id="KW-0804">Transcription</keyword>
<proteinExistence type="predicted"/>
<evidence type="ECO:0000256" key="4">
    <source>
        <dbReference type="ARBA" id="ARBA00023163"/>
    </source>
</evidence>
<dbReference type="SUPFAM" id="SSF101936">
    <property type="entry name" value="DNA-binding pseudobarrel domain"/>
    <property type="match status" value="5"/>
</dbReference>
<dbReference type="SMART" id="SM01019">
    <property type="entry name" value="B3"/>
    <property type="match status" value="3"/>
</dbReference>
<name>A0A7J8WRX4_GOSAI</name>
<dbReference type="PROSITE" id="PS50863">
    <property type="entry name" value="B3"/>
    <property type="match status" value="4"/>
</dbReference>
<organism evidence="8 9">
    <name type="scientific">Gossypium aridum</name>
    <name type="common">American cotton</name>
    <name type="synonym">Erioxylum aridum</name>
    <dbReference type="NCBI Taxonomy" id="34290"/>
    <lineage>
        <taxon>Eukaryota</taxon>
        <taxon>Viridiplantae</taxon>
        <taxon>Streptophyta</taxon>
        <taxon>Embryophyta</taxon>
        <taxon>Tracheophyta</taxon>
        <taxon>Spermatophyta</taxon>
        <taxon>Magnoliopsida</taxon>
        <taxon>eudicotyledons</taxon>
        <taxon>Gunneridae</taxon>
        <taxon>Pentapetalae</taxon>
        <taxon>rosids</taxon>
        <taxon>malvids</taxon>
        <taxon>Malvales</taxon>
        <taxon>Malvaceae</taxon>
        <taxon>Malvoideae</taxon>
        <taxon>Gossypium</taxon>
    </lineage>
</organism>
<feature type="domain" description="TF-B3" evidence="7">
    <location>
        <begin position="184"/>
        <end position="279"/>
    </location>
</feature>
<gene>
    <name evidence="8" type="ORF">Goari_019088</name>
</gene>
<evidence type="ECO:0000256" key="3">
    <source>
        <dbReference type="ARBA" id="ARBA00023125"/>
    </source>
</evidence>
<dbReference type="PANTHER" id="PTHR31920:SF121">
    <property type="entry name" value="TF-B3 DOMAIN-CONTAINING PROTEIN"/>
    <property type="match status" value="1"/>
</dbReference>
<feature type="compositionally biased region" description="Polar residues" evidence="6">
    <location>
        <begin position="145"/>
        <end position="158"/>
    </location>
</feature>
<dbReference type="GO" id="GO:0005634">
    <property type="term" value="C:nucleus"/>
    <property type="evidence" value="ECO:0007669"/>
    <property type="project" value="UniProtKB-SubCell"/>
</dbReference>
<dbReference type="GO" id="GO:0003677">
    <property type="term" value="F:DNA binding"/>
    <property type="evidence" value="ECO:0007669"/>
    <property type="project" value="UniProtKB-KW"/>
</dbReference>
<dbReference type="Proteomes" id="UP000593577">
    <property type="component" value="Unassembled WGS sequence"/>
</dbReference>
<comment type="caution">
    <text evidence="8">The sequence shown here is derived from an EMBL/GenBank/DDBJ whole genome shotgun (WGS) entry which is preliminary data.</text>
</comment>
<evidence type="ECO:0000313" key="9">
    <source>
        <dbReference type="Proteomes" id="UP000593577"/>
    </source>
</evidence>
<dbReference type="Pfam" id="PF02362">
    <property type="entry name" value="B3"/>
    <property type="match status" value="3"/>
</dbReference>
<evidence type="ECO:0000256" key="1">
    <source>
        <dbReference type="ARBA" id="ARBA00004123"/>
    </source>
</evidence>